<accession>A0A8S4HME3</accession>
<organism evidence="3 4">
    <name type="scientific">Plasmodium vivax</name>
    <name type="common">malaria parasite P. vivax</name>
    <dbReference type="NCBI Taxonomy" id="5855"/>
    <lineage>
        <taxon>Eukaryota</taxon>
        <taxon>Sar</taxon>
        <taxon>Alveolata</taxon>
        <taxon>Apicomplexa</taxon>
        <taxon>Aconoidasida</taxon>
        <taxon>Haemosporida</taxon>
        <taxon>Plasmodiidae</taxon>
        <taxon>Plasmodium</taxon>
        <taxon>Plasmodium (Plasmodium)</taxon>
    </lineage>
</organism>
<reference evidence="3" key="1">
    <citation type="submission" date="2021-09" db="EMBL/GenBank/DDBJ databases">
        <authorList>
            <consortium name="Pathogen Informatics"/>
        </authorList>
    </citation>
    <scope>NUCLEOTIDE SEQUENCE</scope>
    <source>
        <strain evidence="3">PvW1</strain>
    </source>
</reference>
<keyword evidence="2" id="KW-0472">Membrane</keyword>
<evidence type="ECO:0000313" key="3">
    <source>
        <dbReference type="EMBL" id="CAG9483832.1"/>
    </source>
</evidence>
<dbReference type="EMBL" id="CAJZCX010000015">
    <property type="protein sequence ID" value="CAG9483832.1"/>
    <property type="molecule type" value="Genomic_DNA"/>
</dbReference>
<keyword evidence="2" id="KW-1133">Transmembrane helix</keyword>
<evidence type="ECO:0000256" key="2">
    <source>
        <dbReference type="SAM" id="Phobius"/>
    </source>
</evidence>
<proteinExistence type="predicted"/>
<feature type="transmembrane region" description="Helical" evidence="2">
    <location>
        <begin position="310"/>
        <end position="332"/>
    </location>
</feature>
<sequence length="389" mass="45988">MGTLNKVIHKIAEIEFYNKLSNVESDYYYEYNNLTECPICSQSYSINVFIDKIIKNYNAYEDKLNDESNNNSYCRYFMYWLYYEKYNYDLLRGTDASIWKECISCVWNKLENARTHPDKKCKFENDIDSYVIVQIKKTLDEICLIEKKKEDIISNMSDRDKCLNLNKLKHYYLHLLLLKISSIPDDILWNNKNFNLGNHCSIKKVREFLQEEQCPPEVIERCPEPKTCDETAPRTQENCTELSCPNLQQLCKEVYPPTTLECIEQVIKSDGQELTPDILKRLYPKFCTEKPQDGSLAIEEHQGNSHNIPYLQLPVTVLSSVVGTIFFFLFLYKFTPFRAWFLNRIGSKKTLNHKIKQEMEREFLGAPFQPPYRDDQNSRPRVGYSQNER</sequence>
<name>A0A8S4HME3_PLAVI</name>
<comment type="caution">
    <text evidence="3">The sequence shown here is derived from an EMBL/GenBank/DDBJ whole genome shotgun (WGS) entry which is preliminary data.</text>
</comment>
<evidence type="ECO:0000256" key="1">
    <source>
        <dbReference type="SAM" id="MobiDB-lite"/>
    </source>
</evidence>
<keyword evidence="2" id="KW-0812">Transmembrane</keyword>
<feature type="region of interest" description="Disordered" evidence="1">
    <location>
        <begin position="365"/>
        <end position="389"/>
    </location>
</feature>
<protein>
    <submittedName>
        <fullName evidence="3">(malaria parasite P. vivax) hypothetical protein</fullName>
    </submittedName>
</protein>
<dbReference type="VEuPathDB" id="PlasmoDB:PVPAM_010013700"/>
<dbReference type="AlphaFoldDB" id="A0A8S4HME3"/>
<evidence type="ECO:0000313" key="4">
    <source>
        <dbReference type="Proteomes" id="UP000779233"/>
    </source>
</evidence>
<gene>
    <name evidence="3" type="ORF">PVW1_020007800</name>
</gene>
<dbReference type="Proteomes" id="UP000779233">
    <property type="component" value="Unassembled WGS sequence"/>
</dbReference>